<dbReference type="InterPro" id="IPR001547">
    <property type="entry name" value="Glyco_hydro_5"/>
</dbReference>
<feature type="domain" description="Glycoside hydrolase family 5" evidence="5">
    <location>
        <begin position="48"/>
        <end position="291"/>
    </location>
</feature>
<evidence type="ECO:0000313" key="7">
    <source>
        <dbReference type="Proteomes" id="UP000216133"/>
    </source>
</evidence>
<protein>
    <submittedName>
        <fullName evidence="6">Endoglucanase</fullName>
    </submittedName>
</protein>
<evidence type="ECO:0000256" key="4">
    <source>
        <dbReference type="RuleBase" id="RU361153"/>
    </source>
</evidence>
<keyword evidence="3 4" id="KW-0326">Glycosidase</keyword>
<evidence type="ECO:0000256" key="1">
    <source>
        <dbReference type="ARBA" id="ARBA00005641"/>
    </source>
</evidence>
<dbReference type="SUPFAM" id="SSF51445">
    <property type="entry name" value="(Trans)glycosidases"/>
    <property type="match status" value="1"/>
</dbReference>
<sequence>MGKEDFERMNRKRLQWVGALVVVLVLFVYSSGLASAQSGFHVKGTELLDKNGDPYVMRGVNHGHSWFKQDLEEAIPAIAETGANTVRIVLSNGQQWEKDDASELARVLAATETYGLTTVLEVHDATGSDNPDDLDKAVDYWIEMADVLKGTEDRVIINIANEWYGAWRSDVWAEAYAQAIPRLRSAGLAHTLIVDAAGWGQYPASIHERGADVFASDPLKNTMFSIHMYEYAGADRATVSENIDGVLAENLAVVIGEFGHRHHDGDVDEDAILAYTAERQVGWLAWSWYGNSGGVEYLDLAEGPSGPLTSWGERIVYGEMGLKVIDHL</sequence>
<evidence type="ECO:0000259" key="5">
    <source>
        <dbReference type="Pfam" id="PF00150"/>
    </source>
</evidence>
<comment type="caution">
    <text evidence="6">The sequence shown here is derived from an EMBL/GenBank/DDBJ whole genome shotgun (WGS) entry which is preliminary data.</text>
</comment>
<evidence type="ECO:0000256" key="3">
    <source>
        <dbReference type="ARBA" id="ARBA00023295"/>
    </source>
</evidence>
<dbReference type="PANTHER" id="PTHR34142:SF1">
    <property type="entry name" value="GLYCOSIDE HYDROLASE FAMILY 5 DOMAIN-CONTAINING PROTEIN"/>
    <property type="match status" value="1"/>
</dbReference>
<organism evidence="6 7">
    <name type="scientific">Shouchella clausii</name>
    <name type="common">Alkalihalobacillus clausii</name>
    <dbReference type="NCBI Taxonomy" id="79880"/>
    <lineage>
        <taxon>Bacteria</taxon>
        <taxon>Bacillati</taxon>
        <taxon>Bacillota</taxon>
        <taxon>Bacilli</taxon>
        <taxon>Bacillales</taxon>
        <taxon>Bacillaceae</taxon>
        <taxon>Shouchella</taxon>
    </lineage>
</organism>
<dbReference type="Proteomes" id="UP000216133">
    <property type="component" value="Unassembled WGS sequence"/>
</dbReference>
<dbReference type="AlphaFoldDB" id="A0A268S7B9"/>
<evidence type="ECO:0000313" key="6">
    <source>
        <dbReference type="EMBL" id="PAF27816.1"/>
    </source>
</evidence>
<dbReference type="InterPro" id="IPR017853">
    <property type="entry name" value="GH"/>
</dbReference>
<dbReference type="GO" id="GO:0004553">
    <property type="term" value="F:hydrolase activity, hydrolyzing O-glycosyl compounds"/>
    <property type="evidence" value="ECO:0007669"/>
    <property type="project" value="InterPro"/>
</dbReference>
<gene>
    <name evidence="6" type="ORF">CHH61_01525</name>
</gene>
<comment type="similarity">
    <text evidence="1 4">Belongs to the glycosyl hydrolase 5 (cellulase A) family.</text>
</comment>
<dbReference type="GO" id="GO:0009251">
    <property type="term" value="P:glucan catabolic process"/>
    <property type="evidence" value="ECO:0007669"/>
    <property type="project" value="TreeGrafter"/>
</dbReference>
<reference evidence="6 7" key="1">
    <citation type="submission" date="2017-07" db="EMBL/GenBank/DDBJ databases">
        <title>Isolation and whole genome analysis of endospore-forming bacteria from heroin.</title>
        <authorList>
            <person name="Kalinowski J."/>
            <person name="Ahrens B."/>
            <person name="Al-Dilaimi A."/>
            <person name="Winkler A."/>
            <person name="Wibberg D."/>
            <person name="Schleenbecker U."/>
            <person name="Ruckert C."/>
            <person name="Wolfel R."/>
            <person name="Grass G."/>
        </authorList>
    </citation>
    <scope>NUCLEOTIDE SEQUENCE [LARGE SCALE GENOMIC DNA]</scope>
    <source>
        <strain evidence="6 7">7523-2</strain>
    </source>
</reference>
<keyword evidence="2 4" id="KW-0378">Hydrolase</keyword>
<accession>A0A268S7B9</accession>
<dbReference type="Pfam" id="PF00150">
    <property type="entry name" value="Cellulase"/>
    <property type="match status" value="1"/>
</dbReference>
<dbReference type="Gene3D" id="3.20.20.80">
    <property type="entry name" value="Glycosidases"/>
    <property type="match status" value="1"/>
</dbReference>
<proteinExistence type="inferred from homology"/>
<dbReference type="PANTHER" id="PTHR34142">
    <property type="entry name" value="ENDO-BETA-1,4-GLUCANASE A"/>
    <property type="match status" value="1"/>
</dbReference>
<evidence type="ECO:0000256" key="2">
    <source>
        <dbReference type="ARBA" id="ARBA00022801"/>
    </source>
</evidence>
<dbReference type="EMBL" id="NPBS01000008">
    <property type="protein sequence ID" value="PAF27816.1"/>
    <property type="molecule type" value="Genomic_DNA"/>
</dbReference>
<name>A0A268S7B9_SHOCL</name>